<sequence length="103" mass="11386">MNREKSSRVFFALGGAYGLVRGVVFHVCNHQTREARNLRASDRTQNANVNKKQTGKKGRKGREGRKLEGGKKREKEKATCPKSEESSECQAAQLRVGGQLALA</sequence>
<accession>A0A9P5JX19</accession>
<name>A0A9P5JX19_9AGAM</name>
<dbReference type="EMBL" id="WHVB01000038">
    <property type="protein sequence ID" value="KAF8467062.1"/>
    <property type="molecule type" value="Genomic_DNA"/>
</dbReference>
<comment type="caution">
    <text evidence="2">The sequence shown here is derived from an EMBL/GenBank/DDBJ whole genome shotgun (WGS) entry which is preliminary data.</text>
</comment>
<dbReference type="AlphaFoldDB" id="A0A9P5JX19"/>
<organism evidence="2 3">
    <name type="scientific">Russula ochroleuca</name>
    <dbReference type="NCBI Taxonomy" id="152965"/>
    <lineage>
        <taxon>Eukaryota</taxon>
        <taxon>Fungi</taxon>
        <taxon>Dikarya</taxon>
        <taxon>Basidiomycota</taxon>
        <taxon>Agaricomycotina</taxon>
        <taxon>Agaricomycetes</taxon>
        <taxon>Russulales</taxon>
        <taxon>Russulaceae</taxon>
        <taxon>Russula</taxon>
    </lineage>
</organism>
<evidence type="ECO:0000256" key="1">
    <source>
        <dbReference type="SAM" id="MobiDB-lite"/>
    </source>
</evidence>
<protein>
    <submittedName>
        <fullName evidence="2">Uncharacterized protein</fullName>
    </submittedName>
</protein>
<gene>
    <name evidence="2" type="ORF">DFH94DRAFT_686030</name>
</gene>
<reference evidence="2" key="1">
    <citation type="submission" date="2019-10" db="EMBL/GenBank/DDBJ databases">
        <authorList>
            <consortium name="DOE Joint Genome Institute"/>
            <person name="Kuo A."/>
            <person name="Miyauchi S."/>
            <person name="Kiss E."/>
            <person name="Drula E."/>
            <person name="Kohler A."/>
            <person name="Sanchez-Garcia M."/>
            <person name="Andreopoulos B."/>
            <person name="Barry K.W."/>
            <person name="Bonito G."/>
            <person name="Buee M."/>
            <person name="Carver A."/>
            <person name="Chen C."/>
            <person name="Cichocki N."/>
            <person name="Clum A."/>
            <person name="Culley D."/>
            <person name="Crous P.W."/>
            <person name="Fauchery L."/>
            <person name="Girlanda M."/>
            <person name="Hayes R."/>
            <person name="Keri Z."/>
            <person name="LaButti K."/>
            <person name="Lipzen A."/>
            <person name="Lombard V."/>
            <person name="Magnuson J."/>
            <person name="Maillard F."/>
            <person name="Morin E."/>
            <person name="Murat C."/>
            <person name="Nolan M."/>
            <person name="Ohm R."/>
            <person name="Pangilinan J."/>
            <person name="Pereira M."/>
            <person name="Perotto S."/>
            <person name="Peter M."/>
            <person name="Riley R."/>
            <person name="Sitrit Y."/>
            <person name="Stielow B."/>
            <person name="Szollosi G."/>
            <person name="Zifcakova L."/>
            <person name="Stursova M."/>
            <person name="Spatafora J.W."/>
            <person name="Tedersoo L."/>
            <person name="Vaario L.-M."/>
            <person name="Yamada A."/>
            <person name="Yan M."/>
            <person name="Wang P."/>
            <person name="Xu J."/>
            <person name="Bruns T."/>
            <person name="Baldrian P."/>
            <person name="Vilgalys R."/>
            <person name="Henrissat B."/>
            <person name="Grigoriev I.V."/>
            <person name="Hibbett D."/>
            <person name="Nagy L.G."/>
            <person name="Martin F.M."/>
        </authorList>
    </citation>
    <scope>NUCLEOTIDE SEQUENCE</scope>
    <source>
        <strain evidence="2">Prilba</strain>
    </source>
</reference>
<evidence type="ECO:0000313" key="2">
    <source>
        <dbReference type="EMBL" id="KAF8467062.1"/>
    </source>
</evidence>
<keyword evidence="3" id="KW-1185">Reference proteome</keyword>
<feature type="compositionally biased region" description="Polar residues" evidence="1">
    <location>
        <begin position="43"/>
        <end position="52"/>
    </location>
</feature>
<dbReference type="Proteomes" id="UP000759537">
    <property type="component" value="Unassembled WGS sequence"/>
</dbReference>
<reference evidence="2" key="2">
    <citation type="journal article" date="2020" name="Nat. Commun.">
        <title>Large-scale genome sequencing of mycorrhizal fungi provides insights into the early evolution of symbiotic traits.</title>
        <authorList>
            <person name="Miyauchi S."/>
            <person name="Kiss E."/>
            <person name="Kuo A."/>
            <person name="Drula E."/>
            <person name="Kohler A."/>
            <person name="Sanchez-Garcia M."/>
            <person name="Morin E."/>
            <person name="Andreopoulos B."/>
            <person name="Barry K.W."/>
            <person name="Bonito G."/>
            <person name="Buee M."/>
            <person name="Carver A."/>
            <person name="Chen C."/>
            <person name="Cichocki N."/>
            <person name="Clum A."/>
            <person name="Culley D."/>
            <person name="Crous P.W."/>
            <person name="Fauchery L."/>
            <person name="Girlanda M."/>
            <person name="Hayes R.D."/>
            <person name="Keri Z."/>
            <person name="LaButti K."/>
            <person name="Lipzen A."/>
            <person name="Lombard V."/>
            <person name="Magnuson J."/>
            <person name="Maillard F."/>
            <person name="Murat C."/>
            <person name="Nolan M."/>
            <person name="Ohm R.A."/>
            <person name="Pangilinan J."/>
            <person name="Pereira M.F."/>
            <person name="Perotto S."/>
            <person name="Peter M."/>
            <person name="Pfister S."/>
            <person name="Riley R."/>
            <person name="Sitrit Y."/>
            <person name="Stielow J.B."/>
            <person name="Szollosi G."/>
            <person name="Zifcakova L."/>
            <person name="Stursova M."/>
            <person name="Spatafora J.W."/>
            <person name="Tedersoo L."/>
            <person name="Vaario L.M."/>
            <person name="Yamada A."/>
            <person name="Yan M."/>
            <person name="Wang P."/>
            <person name="Xu J."/>
            <person name="Bruns T."/>
            <person name="Baldrian P."/>
            <person name="Vilgalys R."/>
            <person name="Dunand C."/>
            <person name="Henrissat B."/>
            <person name="Grigoriev I.V."/>
            <person name="Hibbett D."/>
            <person name="Nagy L.G."/>
            <person name="Martin F.M."/>
        </authorList>
    </citation>
    <scope>NUCLEOTIDE SEQUENCE</scope>
    <source>
        <strain evidence="2">Prilba</strain>
    </source>
</reference>
<feature type="compositionally biased region" description="Basic residues" evidence="1">
    <location>
        <begin position="53"/>
        <end position="63"/>
    </location>
</feature>
<evidence type="ECO:0000313" key="3">
    <source>
        <dbReference type="Proteomes" id="UP000759537"/>
    </source>
</evidence>
<feature type="region of interest" description="Disordered" evidence="1">
    <location>
        <begin position="36"/>
        <end position="88"/>
    </location>
</feature>
<proteinExistence type="predicted"/>
<feature type="compositionally biased region" description="Basic and acidic residues" evidence="1">
    <location>
        <begin position="64"/>
        <end position="85"/>
    </location>
</feature>